<dbReference type="HOGENOM" id="CLU_047829_0_0_10"/>
<organism evidence="2 3">
    <name type="scientific">Salinibacter ruber (strain M8)</name>
    <dbReference type="NCBI Taxonomy" id="761659"/>
    <lineage>
        <taxon>Bacteria</taxon>
        <taxon>Pseudomonadati</taxon>
        <taxon>Rhodothermota</taxon>
        <taxon>Rhodothermia</taxon>
        <taxon>Rhodothermales</taxon>
        <taxon>Salinibacteraceae</taxon>
        <taxon>Salinibacter</taxon>
    </lineage>
</organism>
<feature type="chain" id="PRO_5003073169" description="Long-chain fatty acid transport protein" evidence="1">
    <location>
        <begin position="45"/>
        <end position="461"/>
    </location>
</feature>
<keyword evidence="1" id="KW-0732">Signal</keyword>
<feature type="signal peptide" evidence="1">
    <location>
        <begin position="1"/>
        <end position="44"/>
    </location>
</feature>
<dbReference type="Gene3D" id="2.40.160.60">
    <property type="entry name" value="Outer membrane protein transport protein (OMPP1/FadL/TodX)"/>
    <property type="match status" value="1"/>
</dbReference>
<name>D5H783_SALRM</name>
<gene>
    <name evidence="2" type="ordered locus">SRM_00967</name>
</gene>
<evidence type="ECO:0000313" key="2">
    <source>
        <dbReference type="EMBL" id="CBH23888.1"/>
    </source>
</evidence>
<dbReference type="AlphaFoldDB" id="D5H783"/>
<proteinExistence type="predicted"/>
<protein>
    <recommendedName>
        <fullName evidence="4">Long-chain fatty acid transport protein</fullName>
    </recommendedName>
</protein>
<accession>D5H783</accession>
<sequence length="461" mass="49806">MIAVRHLLCTPRNGLVRMPGFSRLLFLGTCAAVILLAAPSPAQAQSNGEGTIYSRFGMGSLLEFSSSQSDAMGGGGYALRSLNYNPDANPALWSDQVFTRLSGSAAYRSTSVEDGQGNSGRLSSGNVQALQFNFPLYERSLGVGISFQPYSRSNYSATRTGQESIGPRQDAEARYETTFSGSGGLHRLRGGLGYRVNDMLSVGATADLLFGTLERRRRTTWAAPQLRNTIVSDGVQLSGLTSTLGGHLALADVFAEDDAFSIGASVTLPANLSGEQYRTLDEDLARDTLSTERGDVTLPWKGRLGLSYQPNARWTVVLDGAFEPWSTFSSDFSTGASETVPSRFPAGGPGTLADRWRLSTGAEVVPAGDDQLAGYFAQAAYRFGGYVERMYVRPDQETTLYEFALTAGISLPTSLSGTRIDLNTTAGTRGTTTNSLVRDRFFGVSLHVNFGERWFQRRKLR</sequence>
<dbReference type="EMBL" id="FP565814">
    <property type="protein sequence ID" value="CBH23888.1"/>
    <property type="molecule type" value="Genomic_DNA"/>
</dbReference>
<evidence type="ECO:0000256" key="1">
    <source>
        <dbReference type="SAM" id="SignalP"/>
    </source>
</evidence>
<evidence type="ECO:0008006" key="4">
    <source>
        <dbReference type="Google" id="ProtNLM"/>
    </source>
</evidence>
<dbReference type="KEGG" id="srm:SRM_00967"/>
<dbReference type="Proteomes" id="UP000000933">
    <property type="component" value="Chromosome"/>
</dbReference>
<reference evidence="3" key="2">
    <citation type="submission" date="2010-04" db="EMBL/GenBank/DDBJ databases">
        <title>Genome sequence of Salinibacter ruber M8.</title>
        <authorList>
            <consortium name="Genoscope"/>
        </authorList>
    </citation>
    <scope>NUCLEOTIDE SEQUENCE [LARGE SCALE GENOMIC DNA]</scope>
    <source>
        <strain evidence="3">M8</strain>
    </source>
</reference>
<evidence type="ECO:0000313" key="3">
    <source>
        <dbReference type="Proteomes" id="UP000000933"/>
    </source>
</evidence>
<reference evidence="2 3" key="1">
    <citation type="journal article" date="2010" name="ISME J.">
        <title>Fine-scale evolution: genomic, phenotypic and ecological differentiation in two coexisting Salinibacter ruber strains.</title>
        <authorList>
            <person name="Pena A."/>
            <person name="Teeling H."/>
            <person name="Huerta-Cepas J."/>
            <person name="Santos F."/>
            <person name="Yarza P."/>
            <person name="Brito-Echeverria J."/>
            <person name="Lucio M."/>
            <person name="Schmitt-Kopplin P."/>
            <person name="Meseguer I."/>
            <person name="Schenowitz C."/>
            <person name="Dossat C."/>
            <person name="Barbe V."/>
            <person name="Dopazo J."/>
            <person name="Rossello-Mora R."/>
            <person name="Schuler M."/>
            <person name="Glockner F.O."/>
            <person name="Amann R."/>
            <person name="Gabaldon T."/>
            <person name="Anton J."/>
        </authorList>
    </citation>
    <scope>NUCLEOTIDE SEQUENCE [LARGE SCALE GENOMIC DNA]</scope>
    <source>
        <strain evidence="2 3">M8</strain>
    </source>
</reference>